<dbReference type="HAMAP" id="MF_00735">
    <property type="entry name" value="Methyltr_PrmA"/>
    <property type="match status" value="1"/>
</dbReference>
<comment type="caution">
    <text evidence="7">The sequence shown here is derived from an EMBL/GenBank/DDBJ whole genome shotgun (WGS) entry which is preliminary data.</text>
</comment>
<dbReference type="SUPFAM" id="SSF53335">
    <property type="entry name" value="S-adenosyl-L-methionine-dependent methyltransferases"/>
    <property type="match status" value="1"/>
</dbReference>
<dbReference type="GO" id="GO:0005737">
    <property type="term" value="C:cytoplasm"/>
    <property type="evidence" value="ECO:0007669"/>
    <property type="project" value="UniProtKB-SubCell"/>
</dbReference>
<evidence type="ECO:0000256" key="3">
    <source>
        <dbReference type="ARBA" id="ARBA00022603"/>
    </source>
</evidence>
<evidence type="ECO:0000256" key="4">
    <source>
        <dbReference type="ARBA" id="ARBA00022679"/>
    </source>
</evidence>
<keyword evidence="3 6" id="KW-0489">Methyltransferase</keyword>
<keyword evidence="2 6" id="KW-0963">Cytoplasm</keyword>
<dbReference type="EC" id="2.1.1.-" evidence="6"/>
<dbReference type="InterPro" id="IPR050078">
    <property type="entry name" value="Ribosomal_L11_MeTrfase_PrmA"/>
</dbReference>
<evidence type="ECO:0000313" key="8">
    <source>
        <dbReference type="Proteomes" id="UP000823937"/>
    </source>
</evidence>
<feature type="binding site" evidence="6">
    <location>
        <position position="162"/>
    </location>
    <ligand>
        <name>S-adenosyl-L-methionine</name>
        <dbReference type="ChEBI" id="CHEBI:59789"/>
    </ligand>
</feature>
<comment type="similarity">
    <text evidence="1 6">Belongs to the methyltransferase superfamily. PrmA family.</text>
</comment>
<evidence type="ECO:0000256" key="1">
    <source>
        <dbReference type="ARBA" id="ARBA00009741"/>
    </source>
</evidence>
<gene>
    <name evidence="6 7" type="primary">prmA</name>
    <name evidence="7" type="ORF">H9895_08545</name>
</gene>
<dbReference type="AlphaFoldDB" id="A0A9D1PPF0"/>
<dbReference type="InterPro" id="IPR029063">
    <property type="entry name" value="SAM-dependent_MTases_sf"/>
</dbReference>
<dbReference type="PANTHER" id="PTHR43648:SF1">
    <property type="entry name" value="ELECTRON TRANSFER FLAVOPROTEIN BETA SUBUNIT LYSINE METHYLTRANSFERASE"/>
    <property type="match status" value="1"/>
</dbReference>
<evidence type="ECO:0000256" key="6">
    <source>
        <dbReference type="HAMAP-Rule" id="MF_00735"/>
    </source>
</evidence>
<proteinExistence type="inferred from homology"/>
<dbReference type="NCBIfam" id="TIGR00406">
    <property type="entry name" value="prmA"/>
    <property type="match status" value="1"/>
</dbReference>
<reference evidence="7" key="2">
    <citation type="submission" date="2021-04" db="EMBL/GenBank/DDBJ databases">
        <authorList>
            <person name="Gilroy R."/>
        </authorList>
    </citation>
    <scope>NUCLEOTIDE SEQUENCE</scope>
    <source>
        <strain evidence="7">CHK169-2315</strain>
    </source>
</reference>
<keyword evidence="7" id="KW-0687">Ribonucleoprotein</keyword>
<protein>
    <recommendedName>
        <fullName evidence="6">Ribosomal protein L11 methyltransferase</fullName>
        <shortName evidence="6">L11 Mtase</shortName>
        <ecNumber evidence="6">2.1.1.-</ecNumber>
    </recommendedName>
</protein>
<reference evidence="7" key="1">
    <citation type="journal article" date="2021" name="PeerJ">
        <title>Extensive microbial diversity within the chicken gut microbiome revealed by metagenomics and culture.</title>
        <authorList>
            <person name="Gilroy R."/>
            <person name="Ravi A."/>
            <person name="Getino M."/>
            <person name="Pursley I."/>
            <person name="Horton D.L."/>
            <person name="Alikhan N.F."/>
            <person name="Baker D."/>
            <person name="Gharbi K."/>
            <person name="Hall N."/>
            <person name="Watson M."/>
            <person name="Adriaenssens E.M."/>
            <person name="Foster-Nyarko E."/>
            <person name="Jarju S."/>
            <person name="Secka A."/>
            <person name="Antonio M."/>
            <person name="Oren A."/>
            <person name="Chaudhuri R.R."/>
            <person name="La Ragione R."/>
            <person name="Hildebrand F."/>
            <person name="Pallen M.J."/>
        </authorList>
    </citation>
    <scope>NUCLEOTIDE SEQUENCE</scope>
    <source>
        <strain evidence="7">CHK169-2315</strain>
    </source>
</reference>
<dbReference type="GO" id="GO:0008276">
    <property type="term" value="F:protein methyltransferase activity"/>
    <property type="evidence" value="ECO:0007669"/>
    <property type="project" value="UniProtKB-UniRule"/>
</dbReference>
<evidence type="ECO:0000313" key="7">
    <source>
        <dbReference type="EMBL" id="HIV75109.1"/>
    </source>
</evidence>
<dbReference type="Proteomes" id="UP000823937">
    <property type="component" value="Unassembled WGS sequence"/>
</dbReference>
<sequence>MDWKEFVYHTTNEAIEPVSNVLNNEGANGVVIVDPHVLTREKRAFYGELYALNEDMFPKEGVFIKAYFVANDQWETKKKSLVQKIRLLAQYEIDLGLDDVFVHDVKEEDWENEWKKYFKSLPITDTLTIVPSWEDYTKKNENEQIISIDPGMAFGTGTHPTTVLSMQAIEKTITPGDIILDVGSGSGVLSIGAVLLGAEHVYAYDLDEVAVHSTKMNRDINNFQHKITVKQNDLLKNVSQTADIIVSNILADILLLLIDDAWDNLKDGGLFITSGIIQSKERMVCDAMEKKGFTIMEKNEQNNWVSFIAKKG</sequence>
<dbReference type="GO" id="GO:0032259">
    <property type="term" value="P:methylation"/>
    <property type="evidence" value="ECO:0007669"/>
    <property type="project" value="UniProtKB-KW"/>
</dbReference>
<accession>A0A9D1PPF0</accession>
<evidence type="ECO:0000256" key="5">
    <source>
        <dbReference type="ARBA" id="ARBA00022691"/>
    </source>
</evidence>
<keyword evidence="4 6" id="KW-0808">Transferase</keyword>
<dbReference type="CDD" id="cd02440">
    <property type="entry name" value="AdoMet_MTases"/>
    <property type="match status" value="1"/>
</dbReference>
<comment type="subcellular location">
    <subcellularLocation>
        <location evidence="6">Cytoplasm</location>
    </subcellularLocation>
</comment>
<evidence type="ECO:0000256" key="2">
    <source>
        <dbReference type="ARBA" id="ARBA00022490"/>
    </source>
</evidence>
<dbReference type="PANTHER" id="PTHR43648">
    <property type="entry name" value="ELECTRON TRANSFER FLAVOPROTEIN BETA SUBUNIT LYSINE METHYLTRANSFERASE"/>
    <property type="match status" value="1"/>
</dbReference>
<comment type="catalytic activity">
    <reaction evidence="6">
        <text>L-lysyl-[protein] + 3 S-adenosyl-L-methionine = N(6),N(6),N(6)-trimethyl-L-lysyl-[protein] + 3 S-adenosyl-L-homocysteine + 3 H(+)</text>
        <dbReference type="Rhea" id="RHEA:54192"/>
        <dbReference type="Rhea" id="RHEA-COMP:9752"/>
        <dbReference type="Rhea" id="RHEA-COMP:13826"/>
        <dbReference type="ChEBI" id="CHEBI:15378"/>
        <dbReference type="ChEBI" id="CHEBI:29969"/>
        <dbReference type="ChEBI" id="CHEBI:57856"/>
        <dbReference type="ChEBI" id="CHEBI:59789"/>
        <dbReference type="ChEBI" id="CHEBI:61961"/>
    </reaction>
</comment>
<dbReference type="Gene3D" id="3.40.50.150">
    <property type="entry name" value="Vaccinia Virus protein VP39"/>
    <property type="match status" value="1"/>
</dbReference>
<dbReference type="PIRSF" id="PIRSF000401">
    <property type="entry name" value="RPL11_MTase"/>
    <property type="match status" value="1"/>
</dbReference>
<comment type="function">
    <text evidence="6">Methylates ribosomal protein L11.</text>
</comment>
<organism evidence="7 8">
    <name type="scientific">Candidatus Pseudogracilibacillus intestinigallinarum</name>
    <dbReference type="NCBI Taxonomy" id="2838742"/>
    <lineage>
        <taxon>Bacteria</taxon>
        <taxon>Bacillati</taxon>
        <taxon>Bacillota</taxon>
        <taxon>Bacilli</taxon>
        <taxon>Bacillales</taxon>
        <taxon>Bacillaceae</taxon>
        <taxon>Pseudogracilibacillus</taxon>
    </lineage>
</organism>
<dbReference type="InterPro" id="IPR004498">
    <property type="entry name" value="Ribosomal_PrmA_MeTrfase"/>
</dbReference>
<keyword evidence="5 6" id="KW-0949">S-adenosyl-L-methionine</keyword>
<dbReference type="GO" id="GO:0005840">
    <property type="term" value="C:ribosome"/>
    <property type="evidence" value="ECO:0007669"/>
    <property type="project" value="UniProtKB-KW"/>
</dbReference>
<feature type="binding site" evidence="6">
    <location>
        <position position="183"/>
    </location>
    <ligand>
        <name>S-adenosyl-L-methionine</name>
        <dbReference type="ChEBI" id="CHEBI:59789"/>
    </ligand>
</feature>
<keyword evidence="7" id="KW-0689">Ribosomal protein</keyword>
<feature type="binding site" evidence="6">
    <location>
        <position position="205"/>
    </location>
    <ligand>
        <name>S-adenosyl-L-methionine</name>
        <dbReference type="ChEBI" id="CHEBI:59789"/>
    </ligand>
</feature>
<dbReference type="Pfam" id="PF06325">
    <property type="entry name" value="PrmA"/>
    <property type="match status" value="1"/>
</dbReference>
<dbReference type="EMBL" id="DXHX01000123">
    <property type="protein sequence ID" value="HIV75109.1"/>
    <property type="molecule type" value="Genomic_DNA"/>
</dbReference>
<name>A0A9D1PPF0_9BACI</name>
<feature type="binding site" evidence="6">
    <location>
        <position position="248"/>
    </location>
    <ligand>
        <name>S-adenosyl-L-methionine</name>
        <dbReference type="ChEBI" id="CHEBI:59789"/>
    </ligand>
</feature>